<protein>
    <submittedName>
        <fullName evidence="1">Putative dysferlin</fullName>
    </submittedName>
</protein>
<dbReference type="OrthoDB" id="10059618at2759"/>
<proteinExistence type="predicted"/>
<evidence type="ECO:0000313" key="1">
    <source>
        <dbReference type="EMBL" id="PIK51347.1"/>
    </source>
</evidence>
<dbReference type="AlphaFoldDB" id="A0A2G8KTM4"/>
<accession>A0A2G8KTM4</accession>
<sequence length="99" mass="11272">MSVLGHWTNKGLPRPKWSDANGKVKLMKDKFKLPTGWRWDSEWFMAPEISTTFDADSGQTKFLEDVYEQESRNIPGGYWGKADPPFTTSVSAQDVFISP</sequence>
<gene>
    <name evidence="1" type="ORF">BSL78_11751</name>
</gene>
<dbReference type="STRING" id="307972.A0A2G8KTM4"/>
<keyword evidence="2" id="KW-1185">Reference proteome</keyword>
<dbReference type="Proteomes" id="UP000230750">
    <property type="component" value="Unassembled WGS sequence"/>
</dbReference>
<name>A0A2G8KTM4_STIJA</name>
<dbReference type="EMBL" id="MRZV01000377">
    <property type="protein sequence ID" value="PIK51347.1"/>
    <property type="molecule type" value="Genomic_DNA"/>
</dbReference>
<evidence type="ECO:0000313" key="2">
    <source>
        <dbReference type="Proteomes" id="UP000230750"/>
    </source>
</evidence>
<comment type="caution">
    <text evidence="1">The sequence shown here is derived from an EMBL/GenBank/DDBJ whole genome shotgun (WGS) entry which is preliminary data.</text>
</comment>
<reference evidence="1 2" key="1">
    <citation type="journal article" date="2017" name="PLoS Biol.">
        <title>The sea cucumber genome provides insights into morphological evolution and visceral regeneration.</title>
        <authorList>
            <person name="Zhang X."/>
            <person name="Sun L."/>
            <person name="Yuan J."/>
            <person name="Sun Y."/>
            <person name="Gao Y."/>
            <person name="Zhang L."/>
            <person name="Li S."/>
            <person name="Dai H."/>
            <person name="Hamel J.F."/>
            <person name="Liu C."/>
            <person name="Yu Y."/>
            <person name="Liu S."/>
            <person name="Lin W."/>
            <person name="Guo K."/>
            <person name="Jin S."/>
            <person name="Xu P."/>
            <person name="Storey K.B."/>
            <person name="Huan P."/>
            <person name="Zhang T."/>
            <person name="Zhou Y."/>
            <person name="Zhang J."/>
            <person name="Lin C."/>
            <person name="Li X."/>
            <person name="Xing L."/>
            <person name="Huo D."/>
            <person name="Sun M."/>
            <person name="Wang L."/>
            <person name="Mercier A."/>
            <person name="Li F."/>
            <person name="Yang H."/>
            <person name="Xiang J."/>
        </authorList>
    </citation>
    <scope>NUCLEOTIDE SEQUENCE [LARGE SCALE GENOMIC DNA]</scope>
    <source>
        <strain evidence="1">Shaxun</strain>
        <tissue evidence="1">Muscle</tissue>
    </source>
</reference>
<organism evidence="1 2">
    <name type="scientific">Stichopus japonicus</name>
    <name type="common">Sea cucumber</name>
    <dbReference type="NCBI Taxonomy" id="307972"/>
    <lineage>
        <taxon>Eukaryota</taxon>
        <taxon>Metazoa</taxon>
        <taxon>Echinodermata</taxon>
        <taxon>Eleutherozoa</taxon>
        <taxon>Echinozoa</taxon>
        <taxon>Holothuroidea</taxon>
        <taxon>Aspidochirotacea</taxon>
        <taxon>Aspidochirotida</taxon>
        <taxon>Stichopodidae</taxon>
        <taxon>Apostichopus</taxon>
    </lineage>
</organism>